<reference evidence="3" key="1">
    <citation type="journal article" date="2012" name="MBio">
        <title>Comparative genome analysis of Trichophyton rubrum and related dermatophytes reveals candidate genes involved in infection.</title>
        <authorList>
            <person name="Martinez D.A."/>
            <person name="Oliver B.G."/>
            <person name="Graeser Y."/>
            <person name="Goldberg J.M."/>
            <person name="Li W."/>
            <person name="Martinez-Rossi N.M."/>
            <person name="Monod M."/>
            <person name="Shelest E."/>
            <person name="Barton R.C."/>
            <person name="Birch E."/>
            <person name="Brakhage A.A."/>
            <person name="Chen Z."/>
            <person name="Gurr S.J."/>
            <person name="Heiman D."/>
            <person name="Heitman J."/>
            <person name="Kosti I."/>
            <person name="Rossi A."/>
            <person name="Saif S."/>
            <person name="Samalova M."/>
            <person name="Saunders C.W."/>
            <person name="Shea T."/>
            <person name="Summerbell R.C."/>
            <person name="Xu J."/>
            <person name="Young S."/>
            <person name="Zeng Q."/>
            <person name="Birren B.W."/>
            <person name="Cuomo C.A."/>
            <person name="White T.C."/>
        </authorList>
    </citation>
    <scope>NUCLEOTIDE SEQUENCE [LARGE SCALE GENOMIC DNA]</scope>
    <source>
        <strain evidence="3">ATCC MYA-4605 / CBS 113480</strain>
    </source>
</reference>
<dbReference type="Pfam" id="PF14479">
    <property type="entry name" value="HeLo"/>
    <property type="match status" value="1"/>
</dbReference>
<dbReference type="GeneID" id="9224883"/>
<dbReference type="RefSeq" id="XP_002847437.1">
    <property type="nucleotide sequence ID" value="XM_002847391.1"/>
</dbReference>
<dbReference type="VEuPathDB" id="FungiDB:MCYG_02943"/>
<evidence type="ECO:0000313" key="3">
    <source>
        <dbReference type="Proteomes" id="UP000002035"/>
    </source>
</evidence>
<proteinExistence type="predicted"/>
<name>C5FKA2_ARTOC</name>
<evidence type="ECO:0000313" key="2">
    <source>
        <dbReference type="EMBL" id="EEQ30124.1"/>
    </source>
</evidence>
<sequence length="123" mass="13929">MELGGLVIGVAGLFRAYIDILDRVSSYKEFPLQSRQTVVSFEANRVRLKDWAAGDGIEDGALKQSHHIRLDEPDVEMFGKFVDMLHRLVPREQDGSEVLVEDFKVLLTRQNSLVQSQKRADEG</sequence>
<gene>
    <name evidence="2" type="ORF">MCYG_02943</name>
</gene>
<dbReference type="OrthoDB" id="1577640at2759"/>
<accession>C5FKA2</accession>
<dbReference type="HOGENOM" id="CLU_2014726_0_0_1"/>
<dbReference type="InterPro" id="IPR038305">
    <property type="entry name" value="HeLo_sf"/>
</dbReference>
<protein>
    <recommendedName>
        <fullName evidence="1">Prion-inhibition and propagation HeLo domain-containing protein</fullName>
    </recommendedName>
</protein>
<feature type="domain" description="Prion-inhibition and propagation HeLo" evidence="1">
    <location>
        <begin position="5"/>
        <end position="76"/>
    </location>
</feature>
<dbReference type="Proteomes" id="UP000002035">
    <property type="component" value="Unassembled WGS sequence"/>
</dbReference>
<dbReference type="AlphaFoldDB" id="C5FKA2"/>
<dbReference type="eggNOG" id="KOG4177">
    <property type="taxonomic scope" value="Eukaryota"/>
</dbReference>
<dbReference type="EMBL" id="DS995703">
    <property type="protein sequence ID" value="EEQ30124.1"/>
    <property type="molecule type" value="Genomic_DNA"/>
</dbReference>
<dbReference type="Gene3D" id="1.20.120.1020">
    <property type="entry name" value="Prion-inhibition and propagation, HeLo domain"/>
    <property type="match status" value="1"/>
</dbReference>
<evidence type="ECO:0000259" key="1">
    <source>
        <dbReference type="Pfam" id="PF14479"/>
    </source>
</evidence>
<keyword evidence="3" id="KW-1185">Reference proteome</keyword>
<dbReference type="InterPro" id="IPR029498">
    <property type="entry name" value="HeLo_dom"/>
</dbReference>
<dbReference type="STRING" id="554155.C5FKA2"/>
<organism evidence="2 3">
    <name type="scientific">Arthroderma otae (strain ATCC MYA-4605 / CBS 113480)</name>
    <name type="common">Microsporum canis</name>
    <dbReference type="NCBI Taxonomy" id="554155"/>
    <lineage>
        <taxon>Eukaryota</taxon>
        <taxon>Fungi</taxon>
        <taxon>Dikarya</taxon>
        <taxon>Ascomycota</taxon>
        <taxon>Pezizomycotina</taxon>
        <taxon>Eurotiomycetes</taxon>
        <taxon>Eurotiomycetidae</taxon>
        <taxon>Onygenales</taxon>
        <taxon>Arthrodermataceae</taxon>
        <taxon>Microsporum</taxon>
    </lineage>
</organism>